<feature type="repeat" description="TPR" evidence="1">
    <location>
        <begin position="429"/>
        <end position="462"/>
    </location>
</feature>
<dbReference type="PROSITE" id="PS50293">
    <property type="entry name" value="TPR_REGION"/>
    <property type="match status" value="1"/>
</dbReference>
<keyword evidence="1" id="KW-0802">TPR repeat</keyword>
<feature type="repeat" description="TPR" evidence="1">
    <location>
        <begin position="700"/>
        <end position="733"/>
    </location>
</feature>
<feature type="repeat" description="TPR" evidence="1">
    <location>
        <begin position="286"/>
        <end position="319"/>
    </location>
</feature>
<feature type="signal peptide" evidence="2">
    <location>
        <begin position="1"/>
        <end position="28"/>
    </location>
</feature>
<reference evidence="3 4" key="1">
    <citation type="submission" date="2017-09" db="EMBL/GenBank/DDBJ databases">
        <title>Depth-based differentiation of microbial function through sediment-hosted aquifers and enrichment of novel symbionts in the deep terrestrial subsurface.</title>
        <authorList>
            <person name="Probst A.J."/>
            <person name="Ladd B."/>
            <person name="Jarett J.K."/>
            <person name="Geller-Mcgrath D.E."/>
            <person name="Sieber C.M."/>
            <person name="Emerson J.B."/>
            <person name="Anantharaman K."/>
            <person name="Thomas B.C."/>
            <person name="Malmstrom R."/>
            <person name="Stieglmeier M."/>
            <person name="Klingl A."/>
            <person name="Woyke T."/>
            <person name="Ryan C.M."/>
            <person name="Banfield J.F."/>
        </authorList>
    </citation>
    <scope>NUCLEOTIDE SEQUENCE [LARGE SCALE GENOMIC DNA]</scope>
    <source>
        <strain evidence="3">CG17_big_fil_post_rev_8_21_14_2_50_48_46</strain>
    </source>
</reference>
<dbReference type="Pfam" id="PF14559">
    <property type="entry name" value="TPR_19"/>
    <property type="match status" value="1"/>
</dbReference>
<dbReference type="InterPro" id="IPR005534">
    <property type="entry name" value="Curli_assmbl/transp-comp_CsgG"/>
</dbReference>
<dbReference type="SUPFAM" id="SSF48452">
    <property type="entry name" value="TPR-like"/>
    <property type="match status" value="3"/>
</dbReference>
<dbReference type="InterPro" id="IPR019734">
    <property type="entry name" value="TPR_rpt"/>
</dbReference>
<keyword evidence="2" id="KW-0732">Signal</keyword>
<dbReference type="InterPro" id="IPR011990">
    <property type="entry name" value="TPR-like_helical_dom_sf"/>
</dbReference>
<dbReference type="PANTHER" id="PTHR12558:SF13">
    <property type="entry name" value="CELL DIVISION CYCLE PROTEIN 27 HOMOLOG"/>
    <property type="match status" value="1"/>
</dbReference>
<dbReference type="Gene3D" id="1.25.40.10">
    <property type="entry name" value="Tetratricopeptide repeat domain"/>
    <property type="match status" value="4"/>
</dbReference>
<sequence length="746" mass="83674">MSKGFLSPLLGLVLNLTYFAALPLSAQAAQIEKSQTSPLRVVILPFQNISANKDDAWLSDSFSESLTMGLIKVESLQLIERSQLGQVMKEQQFGQSALVDESSAPMLGKLLGAEVVILGSFQKVGTELQANVRFVRVETGKIERKWATQVEGSFQDLFRLQKDLARQLIAQMPVKASEQDVQKLEKTFAETSSTDAHRFYLEGLQKQRMGLPPQEAIRSFKASLAADPNYALAYAGLADAYSQLAAKRRQLVVLPPAQGFQVKGPGDEALAEQYAQQALALNPELPLAWSALARLEQSRGNRDRALELSTKAMRINPRDTGAQSAYIETRIQQANIDIKALRADLKSLGANFDDPWLKFNLASIGILQEAFRMQPDFGWIEKLLDEAALDLPENPFVPLAKLGVLVRLQRNDEALTLLKRVEQMGAESPEVLNGLASFYNALGQHEKALEVIDRALKISPDDFDLLVEKADILSGMQDFEASEKLYQSLEARRPGDTWLEFSRGLMYLGLGQAYLPKSQEYLKRALAHWPQNPRNLSRTMILQMLGTVYLMQDALNEARPIYQELLSDPSYYGEAYQVLAGIYASEENYAGALEAFSDYLKIDSQAMQNPEKQLKYRWFYLLKAWNEDEQNVNILNDLGQTAIQLGNYGGARRFLTEGLRLAPENPTLQYNFAVLAMQEEKWPEAQSALEKAVKLRPDYLKAWFNLGLVYQAQGQKTQARQALQRVLELDGSHTEARAQLQILLKQ</sequence>
<dbReference type="PROSITE" id="PS50005">
    <property type="entry name" value="TPR"/>
    <property type="match status" value="6"/>
</dbReference>
<dbReference type="PANTHER" id="PTHR12558">
    <property type="entry name" value="CELL DIVISION CYCLE 16,23,27"/>
    <property type="match status" value="1"/>
</dbReference>
<dbReference type="Pfam" id="PF13181">
    <property type="entry name" value="TPR_8"/>
    <property type="match status" value="1"/>
</dbReference>
<dbReference type="Pfam" id="PF13432">
    <property type="entry name" value="TPR_16"/>
    <property type="match status" value="1"/>
</dbReference>
<evidence type="ECO:0000313" key="3">
    <source>
        <dbReference type="EMBL" id="PIW14929.1"/>
    </source>
</evidence>
<dbReference type="AlphaFoldDB" id="A0A2M7G006"/>
<evidence type="ECO:0000256" key="1">
    <source>
        <dbReference type="PROSITE-ProRule" id="PRU00339"/>
    </source>
</evidence>
<feature type="repeat" description="TPR" evidence="1">
    <location>
        <begin position="666"/>
        <end position="699"/>
    </location>
</feature>
<dbReference type="GO" id="GO:0030288">
    <property type="term" value="C:outer membrane-bounded periplasmic space"/>
    <property type="evidence" value="ECO:0007669"/>
    <property type="project" value="InterPro"/>
</dbReference>
<evidence type="ECO:0000256" key="2">
    <source>
        <dbReference type="SAM" id="SignalP"/>
    </source>
</evidence>
<feature type="repeat" description="TPR" evidence="1">
    <location>
        <begin position="632"/>
        <end position="665"/>
    </location>
</feature>
<name>A0A2M7G006_9BACT</name>
<feature type="chain" id="PRO_5014740491" evidence="2">
    <location>
        <begin position="29"/>
        <end position="746"/>
    </location>
</feature>
<gene>
    <name evidence="3" type="ORF">COW36_19985</name>
</gene>
<dbReference type="Pfam" id="PF03783">
    <property type="entry name" value="CsgG"/>
    <property type="match status" value="1"/>
</dbReference>
<dbReference type="EMBL" id="PFFQ01000055">
    <property type="protein sequence ID" value="PIW14929.1"/>
    <property type="molecule type" value="Genomic_DNA"/>
</dbReference>
<dbReference type="SMART" id="SM00028">
    <property type="entry name" value="TPR"/>
    <property type="match status" value="10"/>
</dbReference>
<organism evidence="3 4">
    <name type="scientific">bacterium (Candidatus Blackallbacteria) CG17_big_fil_post_rev_8_21_14_2_50_48_46</name>
    <dbReference type="NCBI Taxonomy" id="2014261"/>
    <lineage>
        <taxon>Bacteria</taxon>
        <taxon>Candidatus Blackallbacteria</taxon>
    </lineage>
</organism>
<evidence type="ECO:0000313" key="4">
    <source>
        <dbReference type="Proteomes" id="UP000231019"/>
    </source>
</evidence>
<accession>A0A2M7G006</accession>
<dbReference type="Gene3D" id="3.40.50.10610">
    <property type="entry name" value="ABC-type transport auxiliary lipoprotein component"/>
    <property type="match status" value="1"/>
</dbReference>
<comment type="caution">
    <text evidence="3">The sequence shown here is derived from an EMBL/GenBank/DDBJ whole genome shotgun (WGS) entry which is preliminary data.</text>
</comment>
<protein>
    <submittedName>
        <fullName evidence="3">Uncharacterized protein</fullName>
    </submittedName>
</protein>
<proteinExistence type="predicted"/>
<feature type="repeat" description="TPR" evidence="1">
    <location>
        <begin position="573"/>
        <end position="606"/>
    </location>
</feature>
<dbReference type="Proteomes" id="UP000231019">
    <property type="component" value="Unassembled WGS sequence"/>
</dbReference>